<organism evidence="2 3">
    <name type="scientific">Sporothrix epigloea</name>
    <dbReference type="NCBI Taxonomy" id="1892477"/>
    <lineage>
        <taxon>Eukaryota</taxon>
        <taxon>Fungi</taxon>
        <taxon>Dikarya</taxon>
        <taxon>Ascomycota</taxon>
        <taxon>Pezizomycotina</taxon>
        <taxon>Sordariomycetes</taxon>
        <taxon>Sordariomycetidae</taxon>
        <taxon>Ophiostomatales</taxon>
        <taxon>Ophiostomataceae</taxon>
        <taxon>Sporothrix</taxon>
    </lineage>
</organism>
<feature type="compositionally biased region" description="Low complexity" evidence="1">
    <location>
        <begin position="107"/>
        <end position="122"/>
    </location>
</feature>
<feature type="region of interest" description="Disordered" evidence="1">
    <location>
        <begin position="734"/>
        <end position="875"/>
    </location>
</feature>
<proteinExistence type="predicted"/>
<feature type="compositionally biased region" description="Polar residues" evidence="1">
    <location>
        <begin position="858"/>
        <end position="870"/>
    </location>
</feature>
<feature type="compositionally biased region" description="Low complexity" evidence="1">
    <location>
        <begin position="351"/>
        <end position="361"/>
    </location>
</feature>
<reference evidence="2 3" key="1">
    <citation type="submission" date="2024-01" db="EMBL/GenBank/DDBJ databases">
        <authorList>
            <person name="Allen C."/>
            <person name="Tagirdzhanova G."/>
        </authorList>
    </citation>
    <scope>NUCLEOTIDE SEQUENCE [LARGE SCALE GENOMIC DNA]</scope>
    <source>
        <strain evidence="2 3">CBS 573.63</strain>
    </source>
</reference>
<feature type="compositionally biased region" description="Polar residues" evidence="1">
    <location>
        <begin position="78"/>
        <end position="88"/>
    </location>
</feature>
<feature type="compositionally biased region" description="Polar residues" evidence="1">
    <location>
        <begin position="201"/>
        <end position="213"/>
    </location>
</feature>
<feature type="compositionally biased region" description="Polar residues" evidence="1">
    <location>
        <begin position="764"/>
        <end position="781"/>
    </location>
</feature>
<feature type="compositionally biased region" description="Acidic residues" evidence="1">
    <location>
        <begin position="53"/>
        <end position="68"/>
    </location>
</feature>
<feature type="region of interest" description="Disordered" evidence="1">
    <location>
        <begin position="1"/>
        <end position="26"/>
    </location>
</feature>
<feature type="compositionally biased region" description="Low complexity" evidence="1">
    <location>
        <begin position="787"/>
        <end position="814"/>
    </location>
</feature>
<evidence type="ECO:0000313" key="2">
    <source>
        <dbReference type="EMBL" id="CAK7263672.1"/>
    </source>
</evidence>
<feature type="compositionally biased region" description="Basic and acidic residues" evidence="1">
    <location>
        <begin position="498"/>
        <end position="510"/>
    </location>
</feature>
<dbReference type="EMBL" id="CAWUOM010000006">
    <property type="protein sequence ID" value="CAK7263672.1"/>
    <property type="molecule type" value="Genomic_DNA"/>
</dbReference>
<feature type="compositionally biased region" description="Polar residues" evidence="1">
    <location>
        <begin position="481"/>
        <end position="496"/>
    </location>
</feature>
<gene>
    <name evidence="2" type="ORF">SEPCBS57363_000689</name>
</gene>
<keyword evidence="3" id="KW-1185">Reference proteome</keyword>
<sequence>MAEGTYGSPYYQGNLASVDGNVPANKFTTNINRKKTRKWVDAKKINYDGSGWGDEDDDEEDGGADEETSDRMPPNLPIQLQHQQQPWRQASPGPGNMAVPRTSAQMRASSPGGSSAVPSPRSDSQPPSGNYSAWDSRSDSALRSRGQSPAGPVSAGQGGLGNSKGPGGLFGPRGMSPQASGGGTSGHVGPRDNFTRPSDVYSDTVTSNETSPSRAADEAAQRGRNDHTALLDSSAGNQSPLSAATDATVPATVPPSDSKIDDVITTESETQPLSQHKPQDSVDSISSAADEAANDRRYSTSPKLPNLARFSTFSPELLFGDSSAGLRTADAPPMPPIPDSPAVGAFPVEEPAASTSTPATGADGGDLTSWNASPSPKSVGEPALAVSTDDEPLGGARLSENPTVATADSHKSSAGGAHMLSESTAVKADIGPDQQTQSTPKPSESAPGPTIAPLNPYRLSGMAPFMPPPVKTPVGPRDMQRTSTMSTADTPTSMTDSPVRESDVLREEIIRTLSPARMDASKNSMDDTVASATSSKGRKELEDENGETAAAATSADEDATGAAVQDEQQIKSEPVRTLTGDSTYLQDVYDDYLTRDGAADETYTASEPPLPIPSLAGAELDSGAEASESAGVDALGATTSGTAALLSTDNIAIPKASPPEPQNAVVPLSSPSPGPDMGVVPGAFPGSNVPTPGATQPAFVQTPELRRRFSWEAGPDPEELVTVPATAAAAAPVIAHGVSSLPSQQNRMQQQQQPQAAPNAADVRTQSPPLATAEPQSSGPTSGRPDASTSVSVVSNSPVSNAAAGTGTESSAGCTEERQGQESNTALRPQAQAPVRSMLDVGEDPVQQAQSQEVQQADNRISTVESVQSDSSLALPASHHLSPTQMEPLSQPSDAQAAALGVVPSLQADQPVMEGVSRAADPTLFGSADTGNAQFLTLRQCMAFDQHHERMAKLAETRHEFAVADSGLSSWLQFMTSDPEYSRAADEPLFDNQANAAGSQGLPASTSRPVAAVAATISRVPHHVHVAVPSSTQISNKSKEIFSVATGKAGKGLQALRKKGFHKKSSN</sequence>
<feature type="compositionally biased region" description="Gly residues" evidence="1">
    <location>
        <begin position="156"/>
        <end position="171"/>
    </location>
</feature>
<comment type="caution">
    <text evidence="2">The sequence shown here is derived from an EMBL/GenBank/DDBJ whole genome shotgun (WGS) entry which is preliminary data.</text>
</comment>
<feature type="compositionally biased region" description="Low complexity" evidence="1">
    <location>
        <begin position="846"/>
        <end position="857"/>
    </location>
</feature>
<feature type="compositionally biased region" description="Polar residues" evidence="1">
    <location>
        <begin position="433"/>
        <end position="442"/>
    </location>
</feature>
<feature type="region of interest" description="Disordered" evidence="1">
    <location>
        <begin position="651"/>
        <end position="697"/>
    </location>
</feature>
<feature type="region of interest" description="Disordered" evidence="1">
    <location>
        <begin position="599"/>
        <end position="633"/>
    </location>
</feature>
<evidence type="ECO:0000313" key="3">
    <source>
        <dbReference type="Proteomes" id="UP001642501"/>
    </source>
</evidence>
<feature type="region of interest" description="Disordered" evidence="1">
    <location>
        <begin position="319"/>
        <end position="582"/>
    </location>
</feature>
<feature type="compositionally biased region" description="Polar residues" evidence="1">
    <location>
        <begin position="123"/>
        <end position="135"/>
    </location>
</feature>
<evidence type="ECO:0000256" key="1">
    <source>
        <dbReference type="SAM" id="MobiDB-lite"/>
    </source>
</evidence>
<protein>
    <submittedName>
        <fullName evidence="2">Uncharacterized protein</fullName>
    </submittedName>
</protein>
<feature type="compositionally biased region" description="Basic and acidic residues" evidence="1">
    <location>
        <begin position="215"/>
        <end position="229"/>
    </location>
</feature>
<feature type="compositionally biased region" description="Polar residues" evidence="1">
    <location>
        <begin position="265"/>
        <end position="287"/>
    </location>
</feature>
<name>A0ABP0D979_9PEZI</name>
<feature type="compositionally biased region" description="Low complexity" evidence="1">
    <location>
        <begin position="243"/>
        <end position="255"/>
    </location>
</feature>
<feature type="compositionally biased region" description="Low complexity" evidence="1">
    <location>
        <begin position="744"/>
        <end position="761"/>
    </location>
</feature>
<dbReference type="Proteomes" id="UP001642501">
    <property type="component" value="Unassembled WGS sequence"/>
</dbReference>
<feature type="region of interest" description="Disordered" evidence="1">
    <location>
        <begin position="41"/>
        <end position="307"/>
    </location>
</feature>
<accession>A0ABP0D979</accession>